<dbReference type="RefSeq" id="WP_218943782.1">
    <property type="nucleotide sequence ID" value="NZ_BMWV01000004.1"/>
</dbReference>
<sequence length="462" mass="50701">MAIGAYAAWMLAQEARSLLNRVDRMQPFVLIEPMVPAAALPAAAQAAIERHLTLGRRELRQMVRRFLEWLRGPAARRVSVADAQRRFTFLRLKFNAALTQFDLFIDVVTQRSEHGNGVWLAGLDTVSRDALRLPGGYFDSPPLVCYLDRGPGAAIRRARTRLPGGGENPVAIIRVPRERMIGSSIASSLVHEVGHQGAALLDLVNSLRPVLQALQHGGSGPGHVWRLWERWISEVVADFWSLARVGVVATLGLIGVLSLPRVFVFRLNGDDPHPVPWLRVKLSCALGRLLYPHPQWTRIERLWDAFYPLDGLAPPDRLLLEQLTASLPAMAGLLAHHRPRALGGASLKEAMAVGERQPARLARLFRWWHAAPQRMYDSAPSLVLAVIGQARADGLLAPEDESVLLARLLTHWAMRSALEDGGRRAITVNGAVQSSVRTAVRGAMVGLAGRSGAALTTGESRF</sequence>
<reference evidence="1" key="2">
    <citation type="submission" date="2022-12" db="EMBL/GenBank/DDBJ databases">
        <authorList>
            <person name="Sun Q."/>
            <person name="Kim S."/>
        </authorList>
    </citation>
    <scope>NUCLEOTIDE SEQUENCE</scope>
    <source>
        <strain evidence="1">KCTC 12343</strain>
    </source>
</reference>
<dbReference type="Proteomes" id="UP000628442">
    <property type="component" value="Unassembled WGS sequence"/>
</dbReference>
<evidence type="ECO:0000313" key="2">
    <source>
        <dbReference type="Proteomes" id="UP000628442"/>
    </source>
</evidence>
<organism evidence="1 2">
    <name type="scientific">Pseudoduganella albidiflava</name>
    <dbReference type="NCBI Taxonomy" id="321983"/>
    <lineage>
        <taxon>Bacteria</taxon>
        <taxon>Pseudomonadati</taxon>
        <taxon>Pseudomonadota</taxon>
        <taxon>Betaproteobacteria</taxon>
        <taxon>Burkholderiales</taxon>
        <taxon>Oxalobacteraceae</taxon>
        <taxon>Telluria group</taxon>
        <taxon>Pseudoduganella</taxon>
    </lineage>
</organism>
<reference evidence="1" key="1">
    <citation type="journal article" date="2014" name="Int. J. Syst. Evol. Microbiol.">
        <title>Complete genome sequence of Corynebacterium casei LMG S-19264T (=DSM 44701T), isolated from a smear-ripened cheese.</title>
        <authorList>
            <consortium name="US DOE Joint Genome Institute (JGI-PGF)"/>
            <person name="Walter F."/>
            <person name="Albersmeier A."/>
            <person name="Kalinowski J."/>
            <person name="Ruckert C."/>
        </authorList>
    </citation>
    <scope>NUCLEOTIDE SEQUENCE</scope>
    <source>
        <strain evidence="1">KCTC 12343</strain>
    </source>
</reference>
<accession>A0AA87XSH2</accession>
<comment type="caution">
    <text evidence="1">The sequence shown here is derived from an EMBL/GenBank/DDBJ whole genome shotgun (WGS) entry which is preliminary data.</text>
</comment>
<name>A0AA87XSH2_9BURK</name>
<protein>
    <submittedName>
        <fullName evidence="1">Uncharacterized protein</fullName>
    </submittedName>
</protein>
<evidence type="ECO:0000313" key="1">
    <source>
        <dbReference type="EMBL" id="GGY39392.1"/>
    </source>
</evidence>
<gene>
    <name evidence="1" type="ORF">GCM10007387_21760</name>
</gene>
<dbReference type="EMBL" id="BMWV01000004">
    <property type="protein sequence ID" value="GGY39392.1"/>
    <property type="molecule type" value="Genomic_DNA"/>
</dbReference>
<dbReference type="AlphaFoldDB" id="A0AA87XSH2"/>
<proteinExistence type="predicted"/>